<keyword evidence="1" id="KW-1133">Transmembrane helix</keyword>
<dbReference type="KEGG" id="nfn:NFRAN_0074"/>
<dbReference type="EMBL" id="LR216287">
    <property type="protein sequence ID" value="VFJ12395.1"/>
    <property type="molecule type" value="Genomic_DNA"/>
</dbReference>
<proteinExistence type="predicted"/>
<gene>
    <name evidence="2" type="ORF">NFRAN_0074</name>
</gene>
<feature type="transmembrane region" description="Helical" evidence="1">
    <location>
        <begin position="21"/>
        <end position="38"/>
    </location>
</feature>
<dbReference type="Gene3D" id="3.40.1000.10">
    <property type="entry name" value="Mog1/PsbP, alpha/beta/alpha sandwich"/>
    <property type="match status" value="1"/>
</dbReference>
<dbReference type="RefSeq" id="WP_134482539.1">
    <property type="nucleotide sequence ID" value="NZ_LR216287.1"/>
</dbReference>
<keyword evidence="3" id="KW-1185">Reference proteome</keyword>
<keyword evidence="1" id="KW-0812">Transmembrane</keyword>
<name>A0A484I9M5_9ARCH</name>
<keyword evidence="1" id="KW-0472">Membrane</keyword>
<dbReference type="SUPFAM" id="SSF55724">
    <property type="entry name" value="Mog1p/PsbP-like"/>
    <property type="match status" value="1"/>
</dbReference>
<organism evidence="2 3">
    <name type="scientific">Candidatus Nitrosocosmicus franklandianus</name>
    <dbReference type="NCBI Taxonomy" id="1798806"/>
    <lineage>
        <taxon>Archaea</taxon>
        <taxon>Nitrososphaerota</taxon>
        <taxon>Nitrososphaeria</taxon>
        <taxon>Nitrososphaerales</taxon>
        <taxon>Nitrososphaeraceae</taxon>
        <taxon>Candidatus Nitrosocosmicus</taxon>
    </lineage>
</organism>
<dbReference type="OrthoDB" id="383311at2157"/>
<evidence type="ECO:0000313" key="2">
    <source>
        <dbReference type="EMBL" id="VFJ12395.1"/>
    </source>
</evidence>
<accession>A0A484I9M5</accession>
<evidence type="ECO:0000313" key="3">
    <source>
        <dbReference type="Proteomes" id="UP000294299"/>
    </source>
</evidence>
<evidence type="ECO:0008006" key="4">
    <source>
        <dbReference type="Google" id="ProtNLM"/>
    </source>
</evidence>
<dbReference type="Proteomes" id="UP000294299">
    <property type="component" value="Chromosome NFRAN"/>
</dbReference>
<dbReference type="AlphaFoldDB" id="A0A484I9M5"/>
<reference evidence="2 3" key="1">
    <citation type="submission" date="2019-02" db="EMBL/GenBank/DDBJ databases">
        <authorList>
            <person name="Lehtovirta-Morley E L."/>
        </authorList>
    </citation>
    <scope>NUCLEOTIDE SEQUENCE [LARGE SCALE GENOMIC DNA]</scope>
    <source>
        <strain evidence="2">NFRAN1</strain>
    </source>
</reference>
<protein>
    <recommendedName>
        <fullName evidence="4">PsbP C-terminal domain-containing protein</fullName>
    </recommendedName>
</protein>
<dbReference type="InterPro" id="IPR016123">
    <property type="entry name" value="Mog1/PsbP_a/b/a-sand"/>
</dbReference>
<evidence type="ECO:0000256" key="1">
    <source>
        <dbReference type="SAM" id="Phobius"/>
    </source>
</evidence>
<sequence length="402" mass="45921">MNTSSSNVRPSLLSTLPRPRPLLFVVAIIVMLLPLHSLNFNGQPIASAIVTVNDNWSKLGIKVNDDLSIMLSLPDDWKVEKSSLNDNIQNAITISPPRNLPALAHQDKLSVGIEELEDSNIDLYAYSISAKEILSSRLIDFELIDSLPINITDLQGERILFNHNVNGKTVRVLQTWIIEDDTAFILTFATTPERFEYYNPMINKIIYSLDINWGQNEVKDNNNNNLLPNSSDNHSIYKSEFGFELSYPNSWTIDEGNNRVSFISTQTDEMDTYLERLDIYYNIFSNSINNLTSSPNFTQEIDETLSVHLLDEIEYLKNNLQDLNIISINNFQNENNASGKEMVYTYISNGVQTKVYEFLLMGNSNFIIMTFSTNILDSNDDEDDFFSNTLEFIVNSIRFLNR</sequence>
<dbReference type="GeneID" id="39419668"/>